<evidence type="ECO:0000256" key="3">
    <source>
        <dbReference type="SAM" id="MobiDB-lite"/>
    </source>
</evidence>
<dbReference type="AlphaFoldDB" id="A0A383W9C3"/>
<reference evidence="4 5" key="1">
    <citation type="submission" date="2016-10" db="EMBL/GenBank/DDBJ databases">
        <authorList>
            <person name="Cai Z."/>
        </authorList>
    </citation>
    <scope>NUCLEOTIDE SEQUENCE [LARGE SCALE GENOMIC DNA]</scope>
</reference>
<evidence type="ECO:0000313" key="5">
    <source>
        <dbReference type="Proteomes" id="UP000256970"/>
    </source>
</evidence>
<dbReference type="STRING" id="3088.A0A383W9C3"/>
<feature type="compositionally biased region" description="Low complexity" evidence="3">
    <location>
        <begin position="220"/>
        <end position="251"/>
    </location>
</feature>
<feature type="compositionally biased region" description="Low complexity" evidence="3">
    <location>
        <begin position="185"/>
        <end position="200"/>
    </location>
</feature>
<dbReference type="PANTHER" id="PTHR21549:SF0">
    <property type="entry name" value="COILED-COIL DOMAIN-CONTAINING PROTEIN 112"/>
    <property type="match status" value="1"/>
</dbReference>
<organism evidence="4 5">
    <name type="scientific">Tetradesmus obliquus</name>
    <name type="common">Green alga</name>
    <name type="synonym">Acutodesmus obliquus</name>
    <dbReference type="NCBI Taxonomy" id="3088"/>
    <lineage>
        <taxon>Eukaryota</taxon>
        <taxon>Viridiplantae</taxon>
        <taxon>Chlorophyta</taxon>
        <taxon>core chlorophytes</taxon>
        <taxon>Chlorophyceae</taxon>
        <taxon>CS clade</taxon>
        <taxon>Sphaeropleales</taxon>
        <taxon>Scenedesmaceae</taxon>
        <taxon>Tetradesmus</taxon>
    </lineage>
</organism>
<evidence type="ECO:0000313" key="4">
    <source>
        <dbReference type="EMBL" id="SZX74237.1"/>
    </source>
</evidence>
<proteinExistence type="predicted"/>
<evidence type="ECO:0000256" key="2">
    <source>
        <dbReference type="SAM" id="Coils"/>
    </source>
</evidence>
<dbReference type="InterPro" id="IPR039902">
    <property type="entry name" value="CCDC148/CCDC112"/>
</dbReference>
<feature type="compositionally biased region" description="Polar residues" evidence="3">
    <location>
        <begin position="201"/>
        <end position="219"/>
    </location>
</feature>
<feature type="region of interest" description="Disordered" evidence="3">
    <location>
        <begin position="172"/>
        <end position="251"/>
    </location>
</feature>
<gene>
    <name evidence="4" type="ORF">BQ4739_LOCUS14479</name>
</gene>
<dbReference type="Proteomes" id="UP000256970">
    <property type="component" value="Unassembled WGS sequence"/>
</dbReference>
<keyword evidence="5" id="KW-1185">Reference proteome</keyword>
<keyword evidence="1 2" id="KW-0175">Coiled coil</keyword>
<feature type="coiled-coil region" evidence="2">
    <location>
        <begin position="385"/>
        <end position="513"/>
    </location>
</feature>
<feature type="region of interest" description="Disordered" evidence="3">
    <location>
        <begin position="537"/>
        <end position="558"/>
    </location>
</feature>
<dbReference type="PANTHER" id="PTHR21549">
    <property type="entry name" value="MUTATED IN BLADDER CANCER 1"/>
    <property type="match status" value="1"/>
</dbReference>
<dbReference type="EMBL" id="FNXT01001208">
    <property type="protein sequence ID" value="SZX74237.1"/>
    <property type="molecule type" value="Genomic_DNA"/>
</dbReference>
<protein>
    <submittedName>
        <fullName evidence="4">Uncharacterized protein</fullName>
    </submittedName>
</protein>
<evidence type="ECO:0000256" key="1">
    <source>
        <dbReference type="ARBA" id="ARBA00023054"/>
    </source>
</evidence>
<sequence length="582" mass="62302">MENSEWFRTNKGLCVASSRITAELKKLADASQQLSNLDAAGLCAHQQCGALFATVADAKLRLAALQKQVQQGQHQQLPAPTFIQDLAASIGSFTELLNSLKAQQRQQYASLLQQEQQLLDELGTLQLCVESIDESSSQTAAGSYLGGSASCSYNSGNDDGCLQDSFSSAACREDSPSKLRGQRSAGGSVSKSSTSINSMSRTRPSTATATVSNAQYVPGSTNSRRSSSNNSSRTSLAPAAGSGRDSSSSGSCSSTLLPEVVAYDEFVAQHGATGGWHPDDHKTFVALLRRSRGDYSAALAPIVDALPGKSRQAVITHSRWHADLTELDMRRRVALVNWRTARDAAKAARQAEAATLQDAQATLQAQLQAPDQLDKEVRALQKQAVAQWKAERAAQEAQQQWLEEERQRWQRQQQAEQLQRKRAELKQQIEVAKAAKQQAAAAAATQAGYQARAGQLTAVQQQQQQAQALAEQRVAQRNAAAMARKQQLLAAKEEKLAAREKAQQQLLEQLQDAATPKAARDPGRLLSGTAAAAARAATAAAEAEERQRQAEGTAAGRGSMGGGFVLHLGHKAVPAWASGMRL</sequence>
<name>A0A383W9C3_TETOB</name>
<accession>A0A383W9C3</accession>